<dbReference type="EMBL" id="JYDW01000212">
    <property type="protein sequence ID" value="KRZ51840.1"/>
    <property type="molecule type" value="Genomic_DNA"/>
</dbReference>
<proteinExistence type="predicted"/>
<evidence type="ECO:0000313" key="3">
    <source>
        <dbReference type="Proteomes" id="UP000054721"/>
    </source>
</evidence>
<organism evidence="2 3">
    <name type="scientific">Trichinella nativa</name>
    <dbReference type="NCBI Taxonomy" id="6335"/>
    <lineage>
        <taxon>Eukaryota</taxon>
        <taxon>Metazoa</taxon>
        <taxon>Ecdysozoa</taxon>
        <taxon>Nematoda</taxon>
        <taxon>Enoplea</taxon>
        <taxon>Dorylaimia</taxon>
        <taxon>Trichinellida</taxon>
        <taxon>Trichinellidae</taxon>
        <taxon>Trichinella</taxon>
    </lineage>
</organism>
<dbReference type="AlphaFoldDB" id="A0A0V1KWX6"/>
<reference evidence="2 3" key="1">
    <citation type="submission" date="2015-05" db="EMBL/GenBank/DDBJ databases">
        <title>Evolution of Trichinella species and genotypes.</title>
        <authorList>
            <person name="Korhonen P.K."/>
            <person name="Edoardo P."/>
            <person name="Giuseppe L.R."/>
            <person name="Gasser R.B."/>
        </authorList>
    </citation>
    <scope>NUCLEOTIDE SEQUENCE [LARGE SCALE GENOMIC DNA]</scope>
    <source>
        <strain evidence="2">ISS10</strain>
    </source>
</reference>
<accession>A0A0V1KWX6</accession>
<keyword evidence="3" id="KW-1185">Reference proteome</keyword>
<evidence type="ECO:0000313" key="2">
    <source>
        <dbReference type="EMBL" id="KRZ51840.1"/>
    </source>
</evidence>
<feature type="region of interest" description="Disordered" evidence="1">
    <location>
        <begin position="80"/>
        <end position="104"/>
    </location>
</feature>
<protein>
    <submittedName>
        <fullName evidence="2">Uncharacterized protein</fullName>
    </submittedName>
</protein>
<gene>
    <name evidence="2" type="ORF">T02_12817</name>
</gene>
<evidence type="ECO:0000256" key="1">
    <source>
        <dbReference type="SAM" id="MobiDB-lite"/>
    </source>
</evidence>
<feature type="compositionally biased region" description="Polar residues" evidence="1">
    <location>
        <begin position="92"/>
        <end position="102"/>
    </location>
</feature>
<sequence length="177" mass="20854">MDISCLMGNDVVFLETLRTFGRNLNIFHLPRLEKKTNTYTLERNIAHASRVVWLNVVNIDQIGLEASKIDFCKSRISENRRRQRRRRMGNLNRVSNSRNPGANRSRVKRFEEDRICQWRQLMNPKSSTDRILLNLEKCKGKSVTGLAWRFDLASIVDRQTWQVYQLKVAEEEEEEDG</sequence>
<comment type="caution">
    <text evidence="2">The sequence shown here is derived from an EMBL/GenBank/DDBJ whole genome shotgun (WGS) entry which is preliminary data.</text>
</comment>
<name>A0A0V1KWX6_9BILA</name>
<dbReference type="Proteomes" id="UP000054721">
    <property type="component" value="Unassembled WGS sequence"/>
</dbReference>